<evidence type="ECO:0000256" key="2">
    <source>
        <dbReference type="ARBA" id="ARBA00023015"/>
    </source>
</evidence>
<evidence type="ECO:0000313" key="10">
    <source>
        <dbReference type="WBParaSite" id="maker-uti_cns_0005803-snap-gene-0.2-mRNA-1"/>
    </source>
</evidence>
<keyword evidence="4" id="KW-0804">Transcription</keyword>
<dbReference type="PANTHER" id="PTHR10252">
    <property type="entry name" value="HISTONE-LIKE TRANSCRIPTION FACTOR CCAAT-RELATED"/>
    <property type="match status" value="1"/>
</dbReference>
<keyword evidence="2" id="KW-0805">Transcription regulation</keyword>
<keyword evidence="3" id="KW-0238">DNA-binding</keyword>
<feature type="domain" description="Transcription factor CBF/NF-Y/archaeal histone" evidence="8">
    <location>
        <begin position="56"/>
        <end position="122"/>
    </location>
</feature>
<feature type="region of interest" description="Disordered" evidence="7">
    <location>
        <begin position="309"/>
        <end position="339"/>
    </location>
</feature>
<comment type="similarity">
    <text evidence="6">Belongs to the NFYC/HAP5 subunit family.</text>
</comment>
<feature type="region of interest" description="Disordered" evidence="7">
    <location>
        <begin position="1"/>
        <end position="22"/>
    </location>
</feature>
<dbReference type="GO" id="GO:0046982">
    <property type="term" value="F:protein heterodimerization activity"/>
    <property type="evidence" value="ECO:0007669"/>
    <property type="project" value="InterPro"/>
</dbReference>
<evidence type="ECO:0000256" key="5">
    <source>
        <dbReference type="ARBA" id="ARBA00023242"/>
    </source>
</evidence>
<evidence type="ECO:0000256" key="1">
    <source>
        <dbReference type="ARBA" id="ARBA00004123"/>
    </source>
</evidence>
<evidence type="ECO:0000313" key="9">
    <source>
        <dbReference type="Proteomes" id="UP000095280"/>
    </source>
</evidence>
<feature type="compositionally biased region" description="Polar residues" evidence="7">
    <location>
        <begin position="1"/>
        <end position="17"/>
    </location>
</feature>
<dbReference type="GO" id="GO:0001228">
    <property type="term" value="F:DNA-binding transcription activator activity, RNA polymerase II-specific"/>
    <property type="evidence" value="ECO:0007669"/>
    <property type="project" value="TreeGrafter"/>
</dbReference>
<dbReference type="CDD" id="cd22908">
    <property type="entry name" value="HFD_NFYC-like"/>
    <property type="match status" value="1"/>
</dbReference>
<evidence type="ECO:0000259" key="8">
    <source>
        <dbReference type="Pfam" id="PF00808"/>
    </source>
</evidence>
<dbReference type="Gene3D" id="1.10.20.10">
    <property type="entry name" value="Histone, subunit A"/>
    <property type="match status" value="1"/>
</dbReference>
<dbReference type="WBParaSite" id="maker-uti_cns_0005803-snap-gene-0.2-mRNA-1">
    <property type="protein sequence ID" value="maker-uti_cns_0005803-snap-gene-0.2-mRNA-1"/>
    <property type="gene ID" value="maker-uti_cns_0005803-snap-gene-0.2"/>
</dbReference>
<dbReference type="Pfam" id="PF00808">
    <property type="entry name" value="CBFD_NFYB_HMF"/>
    <property type="match status" value="1"/>
</dbReference>
<protein>
    <submittedName>
        <fullName evidence="10">CBFD_NFYB_HMF domain-containing protein</fullName>
    </submittedName>
</protein>
<dbReference type="PANTHER" id="PTHR10252:SF8">
    <property type="entry name" value="NUCLEAR TRANSCRIPTION FACTOR Y SUBUNIT GAMMA"/>
    <property type="match status" value="1"/>
</dbReference>
<dbReference type="GO" id="GO:0016602">
    <property type="term" value="C:CCAAT-binding factor complex"/>
    <property type="evidence" value="ECO:0007669"/>
    <property type="project" value="TreeGrafter"/>
</dbReference>
<comment type="subcellular location">
    <subcellularLocation>
        <location evidence="1">Nucleus</location>
    </subcellularLocation>
</comment>
<name>A0A1I8HG12_9PLAT</name>
<dbReference type="InterPro" id="IPR009072">
    <property type="entry name" value="Histone-fold"/>
</dbReference>
<keyword evidence="9" id="KW-1185">Reference proteome</keyword>
<evidence type="ECO:0000256" key="3">
    <source>
        <dbReference type="ARBA" id="ARBA00023125"/>
    </source>
</evidence>
<evidence type="ECO:0000256" key="4">
    <source>
        <dbReference type="ARBA" id="ARBA00023163"/>
    </source>
</evidence>
<dbReference type="Proteomes" id="UP000095280">
    <property type="component" value="Unplaced"/>
</dbReference>
<accession>A0A1I8HG12</accession>
<proteinExistence type="inferred from homology"/>
<evidence type="ECO:0000256" key="6">
    <source>
        <dbReference type="ARBA" id="ARBA00038129"/>
    </source>
</evidence>
<dbReference type="FunFam" id="1.10.20.10:FF:000062">
    <property type="entry name" value="Nuclear transcription factor Y subunit C"/>
    <property type="match status" value="1"/>
</dbReference>
<keyword evidence="5" id="KW-0539">Nucleus</keyword>
<reference evidence="10" key="1">
    <citation type="submission" date="2016-11" db="UniProtKB">
        <authorList>
            <consortium name="WormBaseParasite"/>
        </authorList>
    </citation>
    <scope>IDENTIFICATION</scope>
</reference>
<dbReference type="AlphaFoldDB" id="A0A1I8HG12"/>
<sequence>SRSCPARTLQQHQQNSGARAGDVARNEIEARVLLFWNHELRAIESMPPELSAFKNAELPLARIKKIMKLDDDVKGMMIAAEAPLLFSKAAEIFIRELTIRAWAHTERARRRTLQRNDIAMSVGDPDTDQFDFLIDIVPREEMRPAGQTETGKQAAQGAAVSAADHQQQQAVQLSQDAVQEAAVAAPVQYVIQLPVSAAGGPAVSANGQQQAVQIFFNSSEEAAAAGILTSAGQELPQDSQQLQQLEEPQAAAAAVDSDALVMDVKPVIAQQPEDAEAGGFAAAVEAAAADSQVAAADVPDAAAVPVDPVDAAASPKRPPLPHPLLNPLRPRPRRKLGTPPPEAAAFGCTACWESMEFAAGRICLLLITSCIAVNAECDDSSALFQPKSICPAEPFGVEAVPAPSESECVLRCTLSSGCRQSVYLTDSRVCYSLPHAAVAAACSPGMIARGKLSPTTPPALLSLSFSMQIVLLYNFRKSYKNLANSCEFPAEPVGIAEQNSIDGVRLQGSSSSHVKVSTPGFYKYFNYGQKFSLFFQGKFGMNFSNNALDVGSVQRVESVGINFDGLDFATPVYLNGATVARQTWGGGPRNSGGSLYTIHDTLLIGNCMRNGIEPFDGWLQCWALLTGNLDTSQFDELRNLCNSP</sequence>
<dbReference type="SUPFAM" id="SSF47113">
    <property type="entry name" value="Histone-fold"/>
    <property type="match status" value="1"/>
</dbReference>
<dbReference type="InterPro" id="IPR050568">
    <property type="entry name" value="Transcr_DNA_Rep_Reg"/>
</dbReference>
<dbReference type="InterPro" id="IPR003958">
    <property type="entry name" value="CBFA_NFYB_domain"/>
</dbReference>
<dbReference type="GO" id="GO:0000978">
    <property type="term" value="F:RNA polymerase II cis-regulatory region sequence-specific DNA binding"/>
    <property type="evidence" value="ECO:0007669"/>
    <property type="project" value="TreeGrafter"/>
</dbReference>
<evidence type="ECO:0000256" key="7">
    <source>
        <dbReference type="SAM" id="MobiDB-lite"/>
    </source>
</evidence>
<organism evidence="9 10">
    <name type="scientific">Macrostomum lignano</name>
    <dbReference type="NCBI Taxonomy" id="282301"/>
    <lineage>
        <taxon>Eukaryota</taxon>
        <taxon>Metazoa</taxon>
        <taxon>Spiralia</taxon>
        <taxon>Lophotrochozoa</taxon>
        <taxon>Platyhelminthes</taxon>
        <taxon>Rhabditophora</taxon>
        <taxon>Macrostomorpha</taxon>
        <taxon>Macrostomida</taxon>
        <taxon>Macrostomidae</taxon>
        <taxon>Macrostomum</taxon>
    </lineage>
</organism>